<name>A0A069JFU6_RHOSG</name>
<dbReference type="Proteomes" id="UP001217325">
    <property type="component" value="Unassembled WGS sequence"/>
</dbReference>
<dbReference type="AlphaFoldDB" id="A0A069JFU6"/>
<accession>A0A069JFU6</accession>
<dbReference type="EMBL" id="JARDXE010000007">
    <property type="protein sequence ID" value="MDE8645742.1"/>
    <property type="molecule type" value="Genomic_DNA"/>
</dbReference>
<dbReference type="InterPro" id="IPR029016">
    <property type="entry name" value="GAF-like_dom_sf"/>
</dbReference>
<reference evidence="5 6" key="1">
    <citation type="submission" date="2017-07" db="EMBL/GenBank/DDBJ databases">
        <title>Draft sequence of Rhodococcus enclensis 23b-28.</title>
        <authorList>
            <person name="Besaury L."/>
            <person name="Sancelme M."/>
            <person name="Amato P."/>
            <person name="Lallement A."/>
            <person name="Delort A.-M."/>
        </authorList>
    </citation>
    <scope>NUCLEOTIDE SEQUENCE [LARGE SCALE GENOMIC DNA]</scope>
    <source>
        <strain evidence="5 6">23b-28</strain>
    </source>
</reference>
<dbReference type="Pfam" id="PF03861">
    <property type="entry name" value="ANTAR"/>
    <property type="match status" value="1"/>
</dbReference>
<dbReference type="SMART" id="SM00065">
    <property type="entry name" value="GAF"/>
    <property type="match status" value="1"/>
</dbReference>
<dbReference type="Gene3D" id="3.30.450.40">
    <property type="match status" value="1"/>
</dbReference>
<evidence type="ECO:0000256" key="1">
    <source>
        <dbReference type="ARBA" id="ARBA00023015"/>
    </source>
</evidence>
<protein>
    <submittedName>
        <fullName evidence="4">GAF and ANTAR domain-containing protein</fullName>
    </submittedName>
</protein>
<evidence type="ECO:0000313" key="6">
    <source>
        <dbReference type="Proteomes" id="UP000230886"/>
    </source>
</evidence>
<dbReference type="SUPFAM" id="SSF55781">
    <property type="entry name" value="GAF domain-like"/>
    <property type="match status" value="1"/>
</dbReference>
<feature type="domain" description="ANTAR" evidence="3">
    <location>
        <begin position="186"/>
        <end position="247"/>
    </location>
</feature>
<dbReference type="PROSITE" id="PS50921">
    <property type="entry name" value="ANTAR"/>
    <property type="match status" value="1"/>
</dbReference>
<dbReference type="InterPro" id="IPR005561">
    <property type="entry name" value="ANTAR"/>
</dbReference>
<comment type="caution">
    <text evidence="5">The sequence shown here is derived from an EMBL/GenBank/DDBJ whole genome shotgun (WGS) entry which is preliminary data.</text>
</comment>
<dbReference type="InterPro" id="IPR036388">
    <property type="entry name" value="WH-like_DNA-bd_sf"/>
</dbReference>
<dbReference type="GeneID" id="64139249"/>
<evidence type="ECO:0000313" key="5">
    <source>
        <dbReference type="EMBL" id="PCK22576.1"/>
    </source>
</evidence>
<sequence>MTGNADTPQGAAAFASAADSLDTLAEAIAGLRSTLNTDAHLDSMLQRLAETAVKALPDADAVSVTVLSADGPRTAASTADYLSAIDDAQHSADRGPCVDAARTMSSVRSKVGDHDDKWPEFTAEARKQGVRSYLSVPLTMGEGSTELLGAFNVYGFASTEFKPFDEELMKLFTAGAGAAIADSRRWRQAHEHIEQLHCAMESRAEIEQAKGVLIAIHGIDADEAFSRLVQQSQHTNVKLHEVARMLVDSVRHRRF</sequence>
<dbReference type="InterPro" id="IPR012074">
    <property type="entry name" value="GAF_ANTAR"/>
</dbReference>
<evidence type="ECO:0000259" key="3">
    <source>
        <dbReference type="PROSITE" id="PS50921"/>
    </source>
</evidence>
<gene>
    <name evidence="5" type="ORF">CHR55_32055</name>
    <name evidence="4" type="ORF">PXH69_12350</name>
</gene>
<dbReference type="Pfam" id="PF13185">
    <property type="entry name" value="GAF_2"/>
    <property type="match status" value="1"/>
</dbReference>
<evidence type="ECO:0000313" key="4">
    <source>
        <dbReference type="EMBL" id="MDE8645742.1"/>
    </source>
</evidence>
<dbReference type="EMBL" id="NOVD01000067">
    <property type="protein sequence ID" value="PCK22576.1"/>
    <property type="molecule type" value="Genomic_DNA"/>
</dbReference>
<proteinExistence type="predicted"/>
<dbReference type="Proteomes" id="UP000230886">
    <property type="component" value="Unassembled WGS sequence"/>
</dbReference>
<reference evidence="4" key="2">
    <citation type="submission" date="2023-02" db="EMBL/GenBank/DDBJ databases">
        <title>A novel hydrolase synthesized by Rhodococcus erythropolis HQ is responsible for the detoxification of Zearalenone.</title>
        <authorList>
            <person name="Hu J."/>
            <person name="Xu J."/>
        </authorList>
    </citation>
    <scope>NUCLEOTIDE SEQUENCE</scope>
    <source>
        <strain evidence="4">HQ</strain>
    </source>
</reference>
<keyword evidence="2" id="KW-0804">Transcription</keyword>
<dbReference type="KEGG" id="rqi:C1M55_06400"/>
<dbReference type="SMART" id="SM01012">
    <property type="entry name" value="ANTAR"/>
    <property type="match status" value="1"/>
</dbReference>
<dbReference type="PIRSF" id="PIRSF036625">
    <property type="entry name" value="GAF_ANTAR"/>
    <property type="match status" value="1"/>
</dbReference>
<evidence type="ECO:0000256" key="2">
    <source>
        <dbReference type="ARBA" id="ARBA00023163"/>
    </source>
</evidence>
<organism evidence="5 6">
    <name type="scientific">Rhodococcus qingshengii</name>
    <dbReference type="NCBI Taxonomy" id="334542"/>
    <lineage>
        <taxon>Bacteria</taxon>
        <taxon>Bacillati</taxon>
        <taxon>Actinomycetota</taxon>
        <taxon>Actinomycetes</taxon>
        <taxon>Mycobacteriales</taxon>
        <taxon>Nocardiaceae</taxon>
        <taxon>Rhodococcus</taxon>
        <taxon>Rhodococcus erythropolis group</taxon>
    </lineage>
</organism>
<accession>A0A2A5IZM2</accession>
<dbReference type="RefSeq" id="WP_003943624.1">
    <property type="nucleotide sequence ID" value="NZ_AP023172.1"/>
</dbReference>
<dbReference type="GO" id="GO:0003723">
    <property type="term" value="F:RNA binding"/>
    <property type="evidence" value="ECO:0007669"/>
    <property type="project" value="InterPro"/>
</dbReference>
<dbReference type="InterPro" id="IPR003018">
    <property type="entry name" value="GAF"/>
</dbReference>
<dbReference type="Gene3D" id="1.10.10.10">
    <property type="entry name" value="Winged helix-like DNA-binding domain superfamily/Winged helix DNA-binding domain"/>
    <property type="match status" value="1"/>
</dbReference>
<keyword evidence="1" id="KW-0805">Transcription regulation</keyword>